<dbReference type="SUPFAM" id="SSF143120">
    <property type="entry name" value="YefM-like"/>
    <property type="match status" value="1"/>
</dbReference>
<sequence length="101" mass="11016">MEMSQSRVRFIGSRELHRDLPKVLDSLEDPNARFVLTIHSKPKAVLIGAEAFLQLLRGHTPSDRLLALQLGALVQGLESAIASDDSVAADEVQDVEELAVV</sequence>
<proteinExistence type="inferred from homology"/>
<evidence type="ECO:0000256" key="1">
    <source>
        <dbReference type="ARBA" id="ARBA00009981"/>
    </source>
</evidence>
<name>L0D8K6_SINAD</name>
<organism evidence="2 3">
    <name type="scientific">Singulisphaera acidiphila (strain ATCC BAA-1392 / DSM 18658 / VKM B-2454 / MOB10)</name>
    <dbReference type="NCBI Taxonomy" id="886293"/>
    <lineage>
        <taxon>Bacteria</taxon>
        <taxon>Pseudomonadati</taxon>
        <taxon>Planctomycetota</taxon>
        <taxon>Planctomycetia</taxon>
        <taxon>Isosphaerales</taxon>
        <taxon>Isosphaeraceae</taxon>
        <taxon>Singulisphaera</taxon>
    </lineage>
</organism>
<keyword evidence="3" id="KW-1185">Reference proteome</keyword>
<dbReference type="OrthoDB" id="283645at2"/>
<accession>L0D8K6</accession>
<dbReference type="InterPro" id="IPR036165">
    <property type="entry name" value="YefM-like_sf"/>
</dbReference>
<gene>
    <name evidence="2" type="ordered locus">Sinac_1354</name>
</gene>
<reference evidence="2 3" key="1">
    <citation type="submission" date="2012-02" db="EMBL/GenBank/DDBJ databases">
        <title>Complete sequence of chromosome of Singulisphaera acidiphila DSM 18658.</title>
        <authorList>
            <consortium name="US DOE Joint Genome Institute (JGI-PGF)"/>
            <person name="Lucas S."/>
            <person name="Copeland A."/>
            <person name="Lapidus A."/>
            <person name="Glavina del Rio T."/>
            <person name="Dalin E."/>
            <person name="Tice H."/>
            <person name="Bruce D."/>
            <person name="Goodwin L."/>
            <person name="Pitluck S."/>
            <person name="Peters L."/>
            <person name="Ovchinnikova G."/>
            <person name="Chertkov O."/>
            <person name="Kyrpides N."/>
            <person name="Mavromatis K."/>
            <person name="Ivanova N."/>
            <person name="Brettin T."/>
            <person name="Detter J.C."/>
            <person name="Han C."/>
            <person name="Larimer F."/>
            <person name="Land M."/>
            <person name="Hauser L."/>
            <person name="Markowitz V."/>
            <person name="Cheng J.-F."/>
            <person name="Hugenholtz P."/>
            <person name="Woyke T."/>
            <person name="Wu D."/>
            <person name="Tindall B."/>
            <person name="Pomrenke H."/>
            <person name="Brambilla E."/>
            <person name="Klenk H.-P."/>
            <person name="Eisen J.A."/>
        </authorList>
    </citation>
    <scope>NUCLEOTIDE SEQUENCE [LARGE SCALE GENOMIC DNA]</scope>
    <source>
        <strain evidence="3">ATCC BAA-1392 / DSM 18658 / VKM B-2454 / MOB10</strain>
    </source>
</reference>
<evidence type="ECO:0000313" key="2">
    <source>
        <dbReference type="EMBL" id="AGA25739.1"/>
    </source>
</evidence>
<evidence type="ECO:0000313" key="3">
    <source>
        <dbReference type="Proteomes" id="UP000010798"/>
    </source>
</evidence>
<comment type="similarity">
    <text evidence="1">Belongs to the phD/YefM antitoxin family.</text>
</comment>
<dbReference type="EMBL" id="CP003364">
    <property type="protein sequence ID" value="AGA25739.1"/>
    <property type="molecule type" value="Genomic_DNA"/>
</dbReference>
<dbReference type="Proteomes" id="UP000010798">
    <property type="component" value="Chromosome"/>
</dbReference>
<protein>
    <submittedName>
        <fullName evidence="2">Phd_YefM</fullName>
    </submittedName>
</protein>
<dbReference type="HOGENOM" id="CLU_180092_0_0_0"/>
<dbReference type="KEGG" id="saci:Sinac_1354"/>
<dbReference type="eggNOG" id="COG2161">
    <property type="taxonomic scope" value="Bacteria"/>
</dbReference>
<dbReference type="AlphaFoldDB" id="L0D8K6"/>